<name>A0ABV0ZT49_9TELE</name>
<reference evidence="2 3" key="1">
    <citation type="submission" date="2021-06" db="EMBL/GenBank/DDBJ databases">
        <authorList>
            <person name="Palmer J.M."/>
        </authorList>
    </citation>
    <scope>NUCLEOTIDE SEQUENCE [LARGE SCALE GENOMIC DNA]</scope>
    <source>
        <strain evidence="2 3">AS_MEX2019</strain>
        <tissue evidence="2">Muscle</tissue>
    </source>
</reference>
<evidence type="ECO:0000313" key="2">
    <source>
        <dbReference type="EMBL" id="MEQ2309090.1"/>
    </source>
</evidence>
<evidence type="ECO:0000313" key="3">
    <source>
        <dbReference type="Proteomes" id="UP001469553"/>
    </source>
</evidence>
<sequence>MPEIKINFRCLGLLAVRFLAHHVLDSHRWKSFIHSHFLLSAPGSFLLEAARVQAMWRAEDLAVFVMCPPFILQGDNLGNTDEPSTSLYPYFVGNMATDSTMIDAAKAWECYIKQKHDRDRDRSTEHGCDKGRSCKDKDRGKKSSISSHN</sequence>
<comment type="caution">
    <text evidence="2">The sequence shown here is derived from an EMBL/GenBank/DDBJ whole genome shotgun (WGS) entry which is preliminary data.</text>
</comment>
<feature type="non-terminal residue" evidence="2">
    <location>
        <position position="149"/>
    </location>
</feature>
<dbReference type="Proteomes" id="UP001469553">
    <property type="component" value="Unassembled WGS sequence"/>
</dbReference>
<dbReference type="EMBL" id="JAHRIP010070943">
    <property type="protein sequence ID" value="MEQ2309090.1"/>
    <property type="molecule type" value="Genomic_DNA"/>
</dbReference>
<feature type="compositionally biased region" description="Basic and acidic residues" evidence="1">
    <location>
        <begin position="119"/>
        <end position="141"/>
    </location>
</feature>
<organism evidence="2 3">
    <name type="scientific">Ameca splendens</name>
    <dbReference type="NCBI Taxonomy" id="208324"/>
    <lineage>
        <taxon>Eukaryota</taxon>
        <taxon>Metazoa</taxon>
        <taxon>Chordata</taxon>
        <taxon>Craniata</taxon>
        <taxon>Vertebrata</taxon>
        <taxon>Euteleostomi</taxon>
        <taxon>Actinopterygii</taxon>
        <taxon>Neopterygii</taxon>
        <taxon>Teleostei</taxon>
        <taxon>Neoteleostei</taxon>
        <taxon>Acanthomorphata</taxon>
        <taxon>Ovalentaria</taxon>
        <taxon>Atherinomorphae</taxon>
        <taxon>Cyprinodontiformes</taxon>
        <taxon>Goodeidae</taxon>
        <taxon>Ameca</taxon>
    </lineage>
</organism>
<accession>A0ABV0ZT49</accession>
<evidence type="ECO:0000256" key="1">
    <source>
        <dbReference type="SAM" id="MobiDB-lite"/>
    </source>
</evidence>
<gene>
    <name evidence="2" type="ORF">AMECASPLE_035049</name>
</gene>
<feature type="region of interest" description="Disordered" evidence="1">
    <location>
        <begin position="119"/>
        <end position="149"/>
    </location>
</feature>
<keyword evidence="3" id="KW-1185">Reference proteome</keyword>
<protein>
    <submittedName>
        <fullName evidence="2">Uncharacterized protein</fullName>
    </submittedName>
</protein>
<proteinExistence type="predicted"/>